<reference evidence="2 3" key="1">
    <citation type="submission" date="2017-08" db="EMBL/GenBank/DDBJ databases">
        <title>Resequencing and Reannotation of the genome of Pyrococcus furiosus type strain DSM3638.</title>
        <authorList>
            <person name="Reichelt R.M."/>
            <person name="Bunk B."/>
        </authorList>
    </citation>
    <scope>NUCLEOTIDE SEQUENCE [LARGE SCALE GENOMIC DNA]</scope>
    <source>
        <strain evidence="2 3">DSM 3638</strain>
    </source>
</reference>
<feature type="transmembrane region" description="Helical" evidence="1">
    <location>
        <begin position="65"/>
        <end position="87"/>
    </location>
</feature>
<accession>A0A5C0XPU2</accession>
<dbReference type="AlphaFoldDB" id="A0A5C0XPU2"/>
<organism evidence="2 3">
    <name type="scientific">Pyrococcus furiosus (strain ATCC 43587 / DSM 3638 / JCM 8422 / Vc1)</name>
    <dbReference type="NCBI Taxonomy" id="186497"/>
    <lineage>
        <taxon>Archaea</taxon>
        <taxon>Methanobacteriati</taxon>
        <taxon>Methanobacteriota</taxon>
        <taxon>Thermococci</taxon>
        <taxon>Thermococcales</taxon>
        <taxon>Thermococcaceae</taxon>
        <taxon>Pyrococcus</taxon>
    </lineage>
</organism>
<feature type="transmembrane region" description="Helical" evidence="1">
    <location>
        <begin position="37"/>
        <end position="58"/>
    </location>
</feature>
<feature type="transmembrane region" description="Helical" evidence="1">
    <location>
        <begin position="12"/>
        <end position="31"/>
    </location>
</feature>
<dbReference type="EMBL" id="CP023154">
    <property type="protein sequence ID" value="QEK78732.1"/>
    <property type="molecule type" value="Genomic_DNA"/>
</dbReference>
<dbReference type="RefSeq" id="WP_014835320.1">
    <property type="nucleotide sequence ID" value="NC_003413.1"/>
</dbReference>
<evidence type="ECO:0000313" key="2">
    <source>
        <dbReference type="EMBL" id="QEK78732.1"/>
    </source>
</evidence>
<keyword evidence="1" id="KW-0472">Membrane</keyword>
<dbReference type="GeneID" id="13301679"/>
<gene>
    <name evidence="2" type="ORF">PFDSM3638_05380</name>
</gene>
<evidence type="ECO:0000256" key="1">
    <source>
        <dbReference type="SAM" id="Phobius"/>
    </source>
</evidence>
<dbReference type="OrthoDB" id="85889at2157"/>
<keyword evidence="1" id="KW-1133">Transmembrane helix</keyword>
<evidence type="ECO:0000313" key="3">
    <source>
        <dbReference type="Proteomes" id="UP000324354"/>
    </source>
</evidence>
<dbReference type="SMR" id="A0A5C0XPU2"/>
<protein>
    <submittedName>
        <fullName evidence="2">Uncharacterized protein</fullName>
    </submittedName>
</protein>
<proteinExistence type="predicted"/>
<dbReference type="GeneID" id="41712882"/>
<dbReference type="Proteomes" id="UP000324354">
    <property type="component" value="Chromosome"/>
</dbReference>
<keyword evidence="1" id="KW-0812">Transmembrane</keyword>
<name>A0A5C0XPU2_PYRFU</name>
<sequence>MSEIRFKIRDYLKAITGLLLVIWLFKGWLGLEKYNEYMVWAIIGLIVIVEVLGVGRWFGVTLSGIIFSLAKAAFLISLFLFVGKWLGIPEDFPVTSKMAFAYFVVLSIAGILVGGIETPRIRKKEDIIPKVEKKAYEFNDLDFGDVKVRGEGKAYPLKFGRKRVGWAIEGSVEVEAQTPLGSIRRKLISPVVIWTSQDIKGRKVTANENFVRTVEALLHQKSLRVREDEVALDLGILKVYDSDNYTYVKMPFLEIVDTPSGSEVKIGPLKIRDGRPRKIDEEMVTIEELRNGFRLTKIGSNLRIKTEDYDIEIENDKISYRSGSEKLTIAEDYVAISSNGISVSVGKDYAKLRIEDSIISARNGVVKIRIGGKTYTLNSREAYKKVIEKAKDIVKIEGEEVIEGLGIDRTRVRRKIKELVEELMNYLGGN</sequence>
<feature type="transmembrane region" description="Helical" evidence="1">
    <location>
        <begin position="99"/>
        <end position="116"/>
    </location>
</feature>